<gene>
    <name evidence="1" type="ORF">PoB_000530300</name>
</gene>
<dbReference type="EMBL" id="BLXT01000602">
    <property type="protein sequence ID" value="GFN78797.1"/>
    <property type="molecule type" value="Genomic_DNA"/>
</dbReference>
<evidence type="ECO:0000313" key="2">
    <source>
        <dbReference type="Proteomes" id="UP000735302"/>
    </source>
</evidence>
<dbReference type="AlphaFoldDB" id="A0AAV3Y8G6"/>
<evidence type="ECO:0000313" key="1">
    <source>
        <dbReference type="EMBL" id="GFN78797.1"/>
    </source>
</evidence>
<comment type="caution">
    <text evidence="1">The sequence shown here is derived from an EMBL/GenBank/DDBJ whole genome shotgun (WGS) entry which is preliminary data.</text>
</comment>
<dbReference type="Proteomes" id="UP000735302">
    <property type="component" value="Unassembled WGS sequence"/>
</dbReference>
<name>A0AAV3Y8G6_9GAST</name>
<organism evidence="1 2">
    <name type="scientific">Plakobranchus ocellatus</name>
    <dbReference type="NCBI Taxonomy" id="259542"/>
    <lineage>
        <taxon>Eukaryota</taxon>
        <taxon>Metazoa</taxon>
        <taxon>Spiralia</taxon>
        <taxon>Lophotrochozoa</taxon>
        <taxon>Mollusca</taxon>
        <taxon>Gastropoda</taxon>
        <taxon>Heterobranchia</taxon>
        <taxon>Euthyneura</taxon>
        <taxon>Panpulmonata</taxon>
        <taxon>Sacoglossa</taxon>
        <taxon>Placobranchoidea</taxon>
        <taxon>Plakobranchidae</taxon>
        <taxon>Plakobranchus</taxon>
    </lineage>
</organism>
<reference evidence="1 2" key="1">
    <citation type="journal article" date="2021" name="Elife">
        <title>Chloroplast acquisition without the gene transfer in kleptoplastic sea slugs, Plakobranchus ocellatus.</title>
        <authorList>
            <person name="Maeda T."/>
            <person name="Takahashi S."/>
            <person name="Yoshida T."/>
            <person name="Shimamura S."/>
            <person name="Takaki Y."/>
            <person name="Nagai Y."/>
            <person name="Toyoda A."/>
            <person name="Suzuki Y."/>
            <person name="Arimoto A."/>
            <person name="Ishii H."/>
            <person name="Satoh N."/>
            <person name="Nishiyama T."/>
            <person name="Hasebe M."/>
            <person name="Maruyama T."/>
            <person name="Minagawa J."/>
            <person name="Obokata J."/>
            <person name="Shigenobu S."/>
        </authorList>
    </citation>
    <scope>NUCLEOTIDE SEQUENCE [LARGE SCALE GENOMIC DNA]</scope>
</reference>
<protein>
    <submittedName>
        <fullName evidence="1">Uncharacterized protein</fullName>
    </submittedName>
</protein>
<proteinExistence type="predicted"/>
<accession>A0AAV3Y8G6</accession>
<keyword evidence="2" id="KW-1185">Reference proteome</keyword>
<sequence>MEEEIENDGGERSAPSTPTSLLLVPEAATYDSTNATIVDEPLRPTTSATVSAIDSLSNASEYYRKQNNNYVFKGIPFGTVFSAE</sequence>